<name>A0ABV9WMU5_9ACTN</name>
<dbReference type="InterPro" id="IPR013783">
    <property type="entry name" value="Ig-like_fold"/>
</dbReference>
<evidence type="ECO:0000313" key="13">
    <source>
        <dbReference type="Proteomes" id="UP001595855"/>
    </source>
</evidence>
<feature type="chain" id="PRO_5047067952" description="phospholipase C" evidence="9">
    <location>
        <begin position="29"/>
        <end position="1149"/>
    </location>
</feature>
<organism evidence="12 13">
    <name type="scientific">Streptomyces lienomycini</name>
    <dbReference type="NCBI Taxonomy" id="284035"/>
    <lineage>
        <taxon>Bacteria</taxon>
        <taxon>Bacillati</taxon>
        <taxon>Actinomycetota</taxon>
        <taxon>Actinomycetes</taxon>
        <taxon>Kitasatosporales</taxon>
        <taxon>Streptomycetaceae</taxon>
        <taxon>Streptomyces</taxon>
    </lineage>
</organism>
<keyword evidence="4" id="KW-0134">Cell wall</keyword>
<feature type="domain" description="Bacterial phospholipase C C-terminal" evidence="10">
    <location>
        <begin position="517"/>
        <end position="596"/>
    </location>
</feature>
<dbReference type="InterPro" id="IPR018905">
    <property type="entry name" value="A-galactase_NEW3"/>
</dbReference>
<dbReference type="RefSeq" id="WP_271413712.1">
    <property type="nucleotide sequence ID" value="NZ_BAAATN010000014.1"/>
</dbReference>
<dbReference type="PROSITE" id="PS51318">
    <property type="entry name" value="TAT"/>
    <property type="match status" value="1"/>
</dbReference>
<dbReference type="NCBIfam" id="TIGR03396">
    <property type="entry name" value="PC_PLC"/>
    <property type="match status" value="1"/>
</dbReference>
<comment type="similarity">
    <text evidence="2">Belongs to the bacterial phospholipase C family.</text>
</comment>
<keyword evidence="13" id="KW-1185">Reference proteome</keyword>
<feature type="domain" description="Alpha-galactosidase NEW3" evidence="11">
    <location>
        <begin position="837"/>
        <end position="909"/>
    </location>
</feature>
<keyword evidence="4" id="KW-0964">Secreted</keyword>
<evidence type="ECO:0000256" key="2">
    <source>
        <dbReference type="ARBA" id="ARBA00009717"/>
    </source>
</evidence>
<keyword evidence="6" id="KW-0843">Virulence</keyword>
<evidence type="ECO:0000256" key="5">
    <source>
        <dbReference type="ARBA" id="ARBA00022801"/>
    </source>
</evidence>
<evidence type="ECO:0000256" key="7">
    <source>
        <dbReference type="ARBA" id="ARBA00048421"/>
    </source>
</evidence>
<dbReference type="Pfam" id="PF10633">
    <property type="entry name" value="NPCBM_assoc"/>
    <property type="match status" value="2"/>
</dbReference>
<evidence type="ECO:0000256" key="3">
    <source>
        <dbReference type="ARBA" id="ARBA00012018"/>
    </source>
</evidence>
<evidence type="ECO:0000256" key="8">
    <source>
        <dbReference type="SAM" id="MobiDB-lite"/>
    </source>
</evidence>
<dbReference type="InterPro" id="IPR017767">
    <property type="entry name" value="PC-PLC"/>
</dbReference>
<evidence type="ECO:0000256" key="9">
    <source>
        <dbReference type="SAM" id="SignalP"/>
    </source>
</evidence>
<dbReference type="Pfam" id="PF04185">
    <property type="entry name" value="Phosphoesterase"/>
    <property type="match status" value="1"/>
</dbReference>
<sequence length="1149" mass="123275">MSDVSRRKVLGTLAGGAALSFLPPSLHAAMATPMPRGGLRAVEHVIVLMQENRSFDNYFGTLKGVRGFGDPTPLRLPPGADVFRQPRPGGGEVLPFSARRAALDAGRPASDIQYLGSLPHGYPDAVQARADGWWNGWVAAKTQSTMAHYDRRDIPLQYELADRFTICDSYFCSIYGSTNPNRNYLWTGTTGYEPDGSGRAVTNAAYDHRHAGYTWTTYPERLEAAGVSWQIYQEWDNFTDNAVEYFRPWKEIGRKILSRVGGAYTTTEQFYDSLWNRTPEQRRAALADFQQGVDALTDAERRLFLRGAHRSAPDTLVRRIRSDIDNGTLPAVSWIVPTAALSEHPSSSTPVGSANLVYDLLDAVASDPETWSKTVLFINFDENDGYFDHVPAPTAPRPASGNDDDWVEGRPLGPGPRVPMTIVSPWTAGGHVSSEAFDHTSVLRFLEKWTGVREPNISAWRRGVFGDLTSAFDFHRAHRQPEVEQPGPVPDAVGRWSPVPPTDQSLPRQETGTRRTRPLPYRLSLSADVTRTGVRLRLGNAGTTAAWFTAYPGDGDAPQTRTVPGHASADHTVPYDADGYDLQVHGPGWSVWQLRGTGVGAEAHLAGHRNTGQVRIVCSNPSSRTRRLLVGESVHSRGRGRGDGVRAVTLRPGTSRTVPLGLADHGWYDIVVVDRDDPAFLRRMTGRLAHDGPGVTDPATGTDPVLAATIGLPAAPPALNTPFAQGSPTDVVVTVRNRGDDRLDGLDTALTAPPGWTVERDGTGPRTLRAGGSAEVRFTVTPAEDATAGRLLVTAHARGDGLLRLAEARVRSEVAPVLSVALSGPGSSPGTDGAVLSPGRPATVTATVTNAGGTPLTGLTAAPDLPEGWRAEARGTAPQTVPARSDVELAWEVVAPATAARVSATLGATVTAGRTGSGADRKAAASLPVRTGPVMTGHLLAEDFESTAPALAPAADLDRPGLLGWTRTAPEGWTVDNAPDMPQGTRELQGWTFLSKQFWFPAGQNRPGFERALGVVAVADPDDWDDTGGPSGRGSFDSTLSGPAVPLPPGTSTLYLAFDSHYRQESPQEAEVTVEFDSGDKVRLLYYSSAASGNDNQGRHQENRLVRLSCPVPAGATSAKAAFRIFRAGNNWYWAVDNVRMSAAPVTDT</sequence>
<evidence type="ECO:0000256" key="6">
    <source>
        <dbReference type="ARBA" id="ARBA00023026"/>
    </source>
</evidence>
<feature type="region of interest" description="Disordered" evidence="8">
    <location>
        <begin position="480"/>
        <end position="514"/>
    </location>
</feature>
<dbReference type="EMBL" id="JBHSJO010000001">
    <property type="protein sequence ID" value="MFC5013422.1"/>
    <property type="molecule type" value="Genomic_DNA"/>
</dbReference>
<evidence type="ECO:0000313" key="12">
    <source>
        <dbReference type="EMBL" id="MFC5013422.1"/>
    </source>
</evidence>
<dbReference type="InterPro" id="IPR008475">
    <property type="entry name" value="PLipase_C_C"/>
</dbReference>
<evidence type="ECO:0000256" key="4">
    <source>
        <dbReference type="ARBA" id="ARBA00022512"/>
    </source>
</evidence>
<dbReference type="InterPro" id="IPR017850">
    <property type="entry name" value="Alkaline_phosphatase_core_sf"/>
</dbReference>
<dbReference type="Pfam" id="PF05506">
    <property type="entry name" value="PLipase_C_C"/>
    <property type="match status" value="1"/>
</dbReference>
<dbReference type="Gene3D" id="3.40.720.10">
    <property type="entry name" value="Alkaline Phosphatase, subunit A"/>
    <property type="match status" value="2"/>
</dbReference>
<dbReference type="Proteomes" id="UP001595855">
    <property type="component" value="Unassembled WGS sequence"/>
</dbReference>
<reference evidence="13" key="1">
    <citation type="journal article" date="2019" name="Int. J. Syst. Evol. Microbiol.">
        <title>The Global Catalogue of Microorganisms (GCM) 10K type strain sequencing project: providing services to taxonomists for standard genome sequencing and annotation.</title>
        <authorList>
            <consortium name="The Broad Institute Genomics Platform"/>
            <consortium name="The Broad Institute Genome Sequencing Center for Infectious Disease"/>
            <person name="Wu L."/>
            <person name="Ma J."/>
        </authorList>
    </citation>
    <scope>NUCLEOTIDE SEQUENCE [LARGE SCALE GENOMIC DNA]</scope>
    <source>
        <strain evidence="13">CGMCC 4.1542</strain>
    </source>
</reference>
<evidence type="ECO:0000256" key="1">
    <source>
        <dbReference type="ARBA" id="ARBA00004191"/>
    </source>
</evidence>
<proteinExistence type="inferred from homology"/>
<protein>
    <recommendedName>
        <fullName evidence="3">phospholipase C</fullName>
        <ecNumber evidence="3">3.1.4.3</ecNumber>
    </recommendedName>
</protein>
<evidence type="ECO:0000259" key="10">
    <source>
        <dbReference type="Pfam" id="PF05506"/>
    </source>
</evidence>
<comment type="catalytic activity">
    <reaction evidence="7">
        <text>a 1,2-diacyl-sn-glycero-3-phosphocholine + H2O = phosphocholine + a 1,2-diacyl-sn-glycerol + H(+)</text>
        <dbReference type="Rhea" id="RHEA:10604"/>
        <dbReference type="ChEBI" id="CHEBI:15377"/>
        <dbReference type="ChEBI" id="CHEBI:15378"/>
        <dbReference type="ChEBI" id="CHEBI:17815"/>
        <dbReference type="ChEBI" id="CHEBI:57643"/>
        <dbReference type="ChEBI" id="CHEBI:295975"/>
        <dbReference type="EC" id="3.1.4.3"/>
    </reaction>
    <physiologicalReaction direction="left-to-right" evidence="7">
        <dbReference type="Rhea" id="RHEA:10605"/>
    </physiologicalReaction>
</comment>
<dbReference type="Gene3D" id="2.60.40.10">
    <property type="entry name" value="Immunoglobulins"/>
    <property type="match status" value="1"/>
</dbReference>
<accession>A0ABV9WMU5</accession>
<keyword evidence="9" id="KW-0732">Signal</keyword>
<dbReference type="InterPro" id="IPR007312">
    <property type="entry name" value="Phosphoesterase"/>
</dbReference>
<dbReference type="PANTHER" id="PTHR31956:SF1">
    <property type="entry name" value="NON-SPECIFIC PHOSPHOLIPASE C1"/>
    <property type="match status" value="1"/>
</dbReference>
<dbReference type="InterPro" id="IPR006311">
    <property type="entry name" value="TAT_signal"/>
</dbReference>
<feature type="signal peptide" evidence="9">
    <location>
        <begin position="1"/>
        <end position="28"/>
    </location>
</feature>
<dbReference type="EC" id="3.1.4.3" evidence="3"/>
<comment type="subcellular location">
    <subcellularLocation>
        <location evidence="1">Secreted</location>
        <location evidence="1">Cell wall</location>
    </subcellularLocation>
</comment>
<feature type="domain" description="Alpha-galactosidase NEW3" evidence="11">
    <location>
        <begin position="725"/>
        <end position="798"/>
    </location>
</feature>
<comment type="caution">
    <text evidence="12">The sequence shown here is derived from an EMBL/GenBank/DDBJ whole genome shotgun (WGS) entry which is preliminary data.</text>
</comment>
<dbReference type="PANTHER" id="PTHR31956">
    <property type="entry name" value="NON-SPECIFIC PHOSPHOLIPASE C4-RELATED"/>
    <property type="match status" value="1"/>
</dbReference>
<keyword evidence="5" id="KW-0378">Hydrolase</keyword>
<gene>
    <name evidence="12" type="ORF">ACFPRC_00875</name>
</gene>
<evidence type="ECO:0000259" key="11">
    <source>
        <dbReference type="Pfam" id="PF10633"/>
    </source>
</evidence>